<dbReference type="EMBL" id="DF820456">
    <property type="protein sequence ID" value="GAK50715.1"/>
    <property type="molecule type" value="Genomic_DNA"/>
</dbReference>
<dbReference type="Proteomes" id="UP000030700">
    <property type="component" value="Unassembled WGS sequence"/>
</dbReference>
<evidence type="ECO:0008006" key="3">
    <source>
        <dbReference type="Google" id="ProtNLM"/>
    </source>
</evidence>
<evidence type="ECO:0000313" key="1">
    <source>
        <dbReference type="EMBL" id="GAK50715.1"/>
    </source>
</evidence>
<dbReference type="HOGENOM" id="CLU_175653_2_0_0"/>
<keyword evidence="2" id="KW-1185">Reference proteome</keyword>
<sequence>MKAEYDFSQSRPNPYIKDLPKQEVTLLLEEETLQYFSTLSQQIGVPYQQLMTLYLQDCARAQQAIPRQKKGRKVQAHA</sequence>
<accession>A0A0S6VT63</accession>
<dbReference type="AlphaFoldDB" id="A0A0S6VT63"/>
<name>A0A0S6VT63_9BACT</name>
<gene>
    <name evidence="1" type="ORF">U14_01948</name>
</gene>
<evidence type="ECO:0000313" key="2">
    <source>
        <dbReference type="Proteomes" id="UP000030700"/>
    </source>
</evidence>
<dbReference type="STRING" id="1499966.U14_01948"/>
<proteinExistence type="predicted"/>
<reference evidence="1" key="1">
    <citation type="journal article" date="2015" name="PeerJ">
        <title>First genomic representation of candidate bacterial phylum KSB3 points to enhanced environmental sensing as a trigger of wastewater bulking.</title>
        <authorList>
            <person name="Sekiguchi Y."/>
            <person name="Ohashi A."/>
            <person name="Parks D.H."/>
            <person name="Yamauchi T."/>
            <person name="Tyson G.W."/>
            <person name="Hugenholtz P."/>
        </authorList>
    </citation>
    <scope>NUCLEOTIDE SEQUENCE [LARGE SCALE GENOMIC DNA]</scope>
</reference>
<organism evidence="1">
    <name type="scientific">Candidatus Moduliflexus flocculans</name>
    <dbReference type="NCBI Taxonomy" id="1499966"/>
    <lineage>
        <taxon>Bacteria</taxon>
        <taxon>Candidatus Moduliflexota</taxon>
        <taxon>Candidatus Moduliflexia</taxon>
        <taxon>Candidatus Moduliflexales</taxon>
        <taxon>Candidatus Moduliflexaceae</taxon>
    </lineage>
</organism>
<protein>
    <recommendedName>
        <fullName evidence="3">Antitoxin</fullName>
    </recommendedName>
</protein>